<reference evidence="11" key="1">
    <citation type="submission" date="2018-04" db="EMBL/GenBank/DDBJ databases">
        <authorList>
            <person name="Liu S."/>
            <person name="Wang Z."/>
            <person name="Li J."/>
        </authorList>
    </citation>
    <scope>NUCLEOTIDE SEQUENCE [LARGE SCALE GENOMIC DNA]</scope>
    <source>
        <strain evidence="11">2189</strain>
    </source>
</reference>
<evidence type="ECO:0000256" key="5">
    <source>
        <dbReference type="ARBA" id="ARBA00022741"/>
    </source>
</evidence>
<comment type="caution">
    <text evidence="10">The sequence shown here is derived from an EMBL/GenBank/DDBJ whole genome shotgun (WGS) entry which is preliminary data.</text>
</comment>
<dbReference type="PROSITE" id="PS00794">
    <property type="entry name" value="HPPK"/>
    <property type="match status" value="1"/>
</dbReference>
<accession>A0A2U1T5U9</accession>
<dbReference type="PANTHER" id="PTHR43071:SF1">
    <property type="entry name" value="2-AMINO-4-HYDROXY-6-HYDROXYMETHYLDIHYDROPTERIDINE PYROPHOSPHOKINASE"/>
    <property type="match status" value="1"/>
</dbReference>
<dbReference type="InterPro" id="IPR035907">
    <property type="entry name" value="Hppk_sf"/>
</dbReference>
<dbReference type="GO" id="GO:0046656">
    <property type="term" value="P:folic acid biosynthetic process"/>
    <property type="evidence" value="ECO:0007669"/>
    <property type="project" value="UniProtKB-KW"/>
</dbReference>
<dbReference type="GO" id="GO:0003848">
    <property type="term" value="F:2-amino-4-hydroxy-6-hydroxymethyldihydropteridine diphosphokinase activity"/>
    <property type="evidence" value="ECO:0007669"/>
    <property type="project" value="UniProtKB-EC"/>
</dbReference>
<evidence type="ECO:0000256" key="2">
    <source>
        <dbReference type="ARBA" id="ARBA00005051"/>
    </source>
</evidence>
<dbReference type="PANTHER" id="PTHR43071">
    <property type="entry name" value="2-AMINO-4-HYDROXY-6-HYDROXYMETHYLDIHYDROPTERIDINE PYROPHOSPHOKINASE"/>
    <property type="match status" value="1"/>
</dbReference>
<name>A0A2U1T5U9_9CORY</name>
<evidence type="ECO:0000256" key="4">
    <source>
        <dbReference type="ARBA" id="ARBA00022679"/>
    </source>
</evidence>
<dbReference type="RefSeq" id="WP_108432254.1">
    <property type="nucleotide sequence ID" value="NZ_CP026947.1"/>
</dbReference>
<keyword evidence="6 10" id="KW-0418">Kinase</keyword>
<dbReference type="EC" id="2.7.6.3" evidence="3"/>
<keyword evidence="5" id="KW-0547">Nucleotide-binding</keyword>
<dbReference type="KEGG" id="cyz:C3B44_10110"/>
<dbReference type="AlphaFoldDB" id="A0A2U1T5U9"/>
<organism evidence="10 11">
    <name type="scientific">Corynebacterium yudongzhengii</name>
    <dbReference type="NCBI Taxonomy" id="2080740"/>
    <lineage>
        <taxon>Bacteria</taxon>
        <taxon>Bacillati</taxon>
        <taxon>Actinomycetota</taxon>
        <taxon>Actinomycetes</taxon>
        <taxon>Mycobacteriales</taxon>
        <taxon>Corynebacteriaceae</taxon>
        <taxon>Corynebacterium</taxon>
    </lineage>
</organism>
<dbReference type="GO" id="GO:0016301">
    <property type="term" value="F:kinase activity"/>
    <property type="evidence" value="ECO:0007669"/>
    <property type="project" value="UniProtKB-KW"/>
</dbReference>
<keyword evidence="7" id="KW-0067">ATP-binding</keyword>
<dbReference type="GO" id="GO:0005524">
    <property type="term" value="F:ATP binding"/>
    <property type="evidence" value="ECO:0007669"/>
    <property type="project" value="UniProtKB-KW"/>
</dbReference>
<dbReference type="EMBL" id="QEEZ01000013">
    <property type="protein sequence ID" value="PWC01391.1"/>
    <property type="molecule type" value="Genomic_DNA"/>
</dbReference>
<evidence type="ECO:0000256" key="1">
    <source>
        <dbReference type="ARBA" id="ARBA00000198"/>
    </source>
</evidence>
<dbReference type="SUPFAM" id="SSF55083">
    <property type="entry name" value="6-hydroxymethyl-7,8-dihydropterin pyrophosphokinase, HPPK"/>
    <property type="match status" value="1"/>
</dbReference>
<evidence type="ECO:0000256" key="7">
    <source>
        <dbReference type="ARBA" id="ARBA00022840"/>
    </source>
</evidence>
<dbReference type="GO" id="GO:0046654">
    <property type="term" value="P:tetrahydrofolate biosynthetic process"/>
    <property type="evidence" value="ECO:0007669"/>
    <property type="project" value="UniProtKB-UniPathway"/>
</dbReference>
<keyword evidence="11" id="KW-1185">Reference proteome</keyword>
<dbReference type="Gene3D" id="3.30.70.560">
    <property type="entry name" value="7,8-Dihydro-6-hydroxymethylpterin-pyrophosphokinase HPPK"/>
    <property type="match status" value="1"/>
</dbReference>
<dbReference type="NCBIfam" id="TIGR01498">
    <property type="entry name" value="folK"/>
    <property type="match status" value="1"/>
</dbReference>
<gene>
    <name evidence="10" type="primary">folK</name>
    <name evidence="10" type="ORF">DF222_07650</name>
</gene>
<dbReference type="CDD" id="cd00483">
    <property type="entry name" value="HPPK"/>
    <property type="match status" value="1"/>
</dbReference>
<keyword evidence="4" id="KW-0808">Transferase</keyword>
<dbReference type="UniPathway" id="UPA00077">
    <property type="reaction ID" value="UER00155"/>
</dbReference>
<protein>
    <recommendedName>
        <fullName evidence="3">2-amino-4-hydroxy-6-hydroxymethyldihydropteridine diphosphokinase</fullName>
        <ecNumber evidence="3">2.7.6.3</ecNumber>
    </recommendedName>
</protein>
<evidence type="ECO:0000256" key="6">
    <source>
        <dbReference type="ARBA" id="ARBA00022777"/>
    </source>
</evidence>
<dbReference type="OrthoDB" id="9808041at2"/>
<comment type="pathway">
    <text evidence="2">Cofactor biosynthesis; tetrahydrofolate biosynthesis; 2-amino-4-hydroxy-6-hydroxymethyl-7,8-dihydropteridine diphosphate from 7,8-dihydroneopterin triphosphate: step 4/4.</text>
</comment>
<dbReference type="InterPro" id="IPR000550">
    <property type="entry name" value="Hppk"/>
</dbReference>
<dbReference type="Proteomes" id="UP000244989">
    <property type="component" value="Unassembled WGS sequence"/>
</dbReference>
<comment type="catalytic activity">
    <reaction evidence="1">
        <text>6-hydroxymethyl-7,8-dihydropterin + ATP = (7,8-dihydropterin-6-yl)methyl diphosphate + AMP + H(+)</text>
        <dbReference type="Rhea" id="RHEA:11412"/>
        <dbReference type="ChEBI" id="CHEBI:15378"/>
        <dbReference type="ChEBI" id="CHEBI:30616"/>
        <dbReference type="ChEBI" id="CHEBI:44841"/>
        <dbReference type="ChEBI" id="CHEBI:72950"/>
        <dbReference type="ChEBI" id="CHEBI:456215"/>
        <dbReference type="EC" id="2.7.6.3"/>
    </reaction>
</comment>
<evidence type="ECO:0000259" key="9">
    <source>
        <dbReference type="PROSITE" id="PS00794"/>
    </source>
</evidence>
<evidence type="ECO:0000313" key="10">
    <source>
        <dbReference type="EMBL" id="PWC01391.1"/>
    </source>
</evidence>
<sequence length="167" mass="19141">MRAVLSIGTNQGDREKLMQSALDYFAADTVASSQVYATPPWGMEDQPDFLNSVIIIETDLEPIELLRRGQRLETRAQRQRNQRWGPRTLDIDIVAVYDEHGTELKITDFNLSIPHRWAQDRAFVLVPWLDADPKATLYGRPLKEYLDELEEEEVAAVVPHVKGSEKH</sequence>
<proteinExistence type="predicted"/>
<evidence type="ECO:0000256" key="3">
    <source>
        <dbReference type="ARBA" id="ARBA00013253"/>
    </source>
</evidence>
<dbReference type="Pfam" id="PF01288">
    <property type="entry name" value="HPPK"/>
    <property type="match status" value="1"/>
</dbReference>
<keyword evidence="8" id="KW-0289">Folate biosynthesis</keyword>
<feature type="domain" description="7,8-dihydro-6-hydroxymethylpterin-pyrophosphokinase" evidence="9">
    <location>
        <begin position="83"/>
        <end position="94"/>
    </location>
</feature>
<evidence type="ECO:0000313" key="11">
    <source>
        <dbReference type="Proteomes" id="UP000244989"/>
    </source>
</evidence>
<evidence type="ECO:0000256" key="8">
    <source>
        <dbReference type="ARBA" id="ARBA00022909"/>
    </source>
</evidence>